<evidence type="ECO:0000313" key="3">
    <source>
        <dbReference type="Proteomes" id="UP001500729"/>
    </source>
</evidence>
<reference evidence="2 3" key="1">
    <citation type="journal article" date="2019" name="Int. J. Syst. Evol. Microbiol.">
        <title>The Global Catalogue of Microorganisms (GCM) 10K type strain sequencing project: providing services to taxonomists for standard genome sequencing and annotation.</title>
        <authorList>
            <consortium name="The Broad Institute Genomics Platform"/>
            <consortium name="The Broad Institute Genome Sequencing Center for Infectious Disease"/>
            <person name="Wu L."/>
            <person name="Ma J."/>
        </authorList>
    </citation>
    <scope>NUCLEOTIDE SEQUENCE [LARGE SCALE GENOMIC DNA]</scope>
    <source>
        <strain evidence="2 3">JCM 10303</strain>
    </source>
</reference>
<proteinExistence type="predicted"/>
<dbReference type="Proteomes" id="UP001500729">
    <property type="component" value="Unassembled WGS sequence"/>
</dbReference>
<name>A0ABN1DD25_SACER</name>
<dbReference type="EMBL" id="BAAAGS010000031">
    <property type="protein sequence ID" value="GAA0540407.1"/>
    <property type="molecule type" value="Genomic_DNA"/>
</dbReference>
<protein>
    <submittedName>
        <fullName evidence="2">Uncharacterized protein</fullName>
    </submittedName>
</protein>
<dbReference type="RefSeq" id="WP_009946396.1">
    <property type="nucleotide sequence ID" value="NZ_BAAAGS010000031.1"/>
</dbReference>
<evidence type="ECO:0000313" key="2">
    <source>
        <dbReference type="EMBL" id="GAA0540407.1"/>
    </source>
</evidence>
<gene>
    <name evidence="2" type="ORF">GCM10009533_44360</name>
</gene>
<feature type="region of interest" description="Disordered" evidence="1">
    <location>
        <begin position="93"/>
        <end position="115"/>
    </location>
</feature>
<organism evidence="2 3">
    <name type="scientific">Saccharopolyspora erythraea</name>
    <name type="common">Streptomyces erythraeus</name>
    <dbReference type="NCBI Taxonomy" id="1836"/>
    <lineage>
        <taxon>Bacteria</taxon>
        <taxon>Bacillati</taxon>
        <taxon>Actinomycetota</taxon>
        <taxon>Actinomycetes</taxon>
        <taxon>Pseudonocardiales</taxon>
        <taxon>Pseudonocardiaceae</taxon>
        <taxon>Saccharopolyspora</taxon>
    </lineage>
</organism>
<sequence>MDPAERDALTTFCDELPGLREECAHHPADRLRLVDRIAAEARARRPILGLLAELLGTSPAEAARALGSALPGTGPGQADEELFGCPDRACDRVRQTPPAGPIPRCPVTGRPMSRR</sequence>
<keyword evidence="3" id="KW-1185">Reference proteome</keyword>
<comment type="caution">
    <text evidence="2">The sequence shown here is derived from an EMBL/GenBank/DDBJ whole genome shotgun (WGS) entry which is preliminary data.</text>
</comment>
<accession>A0ABN1DD25</accession>
<evidence type="ECO:0000256" key="1">
    <source>
        <dbReference type="SAM" id="MobiDB-lite"/>
    </source>
</evidence>